<protein>
    <submittedName>
        <fullName evidence="1">Uncharacterized protein</fullName>
    </submittedName>
</protein>
<gene>
    <name evidence="1" type="ORF">KB213_06685</name>
</gene>
<reference evidence="1 2" key="1">
    <citation type="submission" date="2021-04" db="EMBL/GenBank/DDBJ databases">
        <title>The complete genome sequence of Neokomagataea sp. TBRC 2177.</title>
        <authorList>
            <person name="Charoenyingcharoen P."/>
            <person name="Yukphan P."/>
        </authorList>
    </citation>
    <scope>NUCLEOTIDE SEQUENCE [LARGE SCALE GENOMIC DNA]</scope>
    <source>
        <strain evidence="1 2">TBRC 2177</strain>
    </source>
</reference>
<comment type="caution">
    <text evidence="1">The sequence shown here is derived from an EMBL/GenBank/DDBJ whole genome shotgun (WGS) entry which is preliminary data.</text>
</comment>
<sequence length="111" mass="13594">MAKIKVIKEKDREDFEKKAFKDYYDFLSTVVHSETIADLLCNDLYFYEFKSFNYSEAIAKWVHLNDDGKYMVVWLDFSDLDNFVFWISKDYFNKPLNKEEYEEYKEFGYFS</sequence>
<keyword evidence="2" id="KW-1185">Reference proteome</keyword>
<evidence type="ECO:0000313" key="1">
    <source>
        <dbReference type="EMBL" id="MBR0559739.1"/>
    </source>
</evidence>
<proteinExistence type="predicted"/>
<organism evidence="1 2">
    <name type="scientific">Neokomagataea anthophila</name>
    <dbReference type="NCBI Taxonomy" id="2826925"/>
    <lineage>
        <taxon>Bacteria</taxon>
        <taxon>Pseudomonadati</taxon>
        <taxon>Pseudomonadota</taxon>
        <taxon>Alphaproteobacteria</taxon>
        <taxon>Acetobacterales</taxon>
        <taxon>Acetobacteraceae</taxon>
        <taxon>Neokomagataea</taxon>
    </lineage>
</organism>
<dbReference type="RefSeq" id="WP_211681465.1">
    <property type="nucleotide sequence ID" value="NZ_JAGRQH010000003.1"/>
</dbReference>
<evidence type="ECO:0000313" key="2">
    <source>
        <dbReference type="Proteomes" id="UP000677812"/>
    </source>
</evidence>
<dbReference type="Proteomes" id="UP000677812">
    <property type="component" value="Unassembled WGS sequence"/>
</dbReference>
<name>A0ABS5E758_9PROT</name>
<dbReference type="EMBL" id="JAGRQH010000003">
    <property type="protein sequence ID" value="MBR0559739.1"/>
    <property type="molecule type" value="Genomic_DNA"/>
</dbReference>
<accession>A0ABS5E758</accession>